<name>B7IDT5_THEAB</name>
<feature type="transmembrane region" description="Helical" evidence="6">
    <location>
        <begin position="380"/>
        <end position="404"/>
    </location>
</feature>
<dbReference type="NCBIfam" id="TIGR00360">
    <property type="entry name" value="ComEC_N-term"/>
    <property type="match status" value="1"/>
</dbReference>
<keyword evidence="4 6" id="KW-1133">Transmembrane helix</keyword>
<gene>
    <name evidence="8" type="ordered locus">THA_1726</name>
</gene>
<evidence type="ECO:0000256" key="5">
    <source>
        <dbReference type="ARBA" id="ARBA00023136"/>
    </source>
</evidence>
<dbReference type="STRING" id="484019.THA_1726"/>
<feature type="transmembrane region" description="Helical" evidence="6">
    <location>
        <begin position="296"/>
        <end position="324"/>
    </location>
</feature>
<keyword evidence="3 6" id="KW-0812">Transmembrane</keyword>
<dbReference type="AlphaFoldDB" id="B7IDT5"/>
<dbReference type="EMBL" id="CP001185">
    <property type="protein sequence ID" value="ACJ76162.1"/>
    <property type="molecule type" value="Genomic_DNA"/>
</dbReference>
<evidence type="ECO:0000313" key="8">
    <source>
        <dbReference type="EMBL" id="ACJ76162.1"/>
    </source>
</evidence>
<reference evidence="8 9" key="1">
    <citation type="journal article" date="2009" name="J. Bacteriol.">
        <title>The genome of Thermosipho africanus TCF52B: lateral genetic connections to the Firmicutes and Archaea.</title>
        <authorList>
            <person name="Nesboe C.L."/>
            <person name="Bapteste E."/>
            <person name="Curtis B."/>
            <person name="Dahle H."/>
            <person name="Lopez P."/>
            <person name="Macleod D."/>
            <person name="Dlutek M."/>
            <person name="Bowman S."/>
            <person name="Zhaxybayeva O."/>
            <person name="Birkeland N.-K."/>
            <person name="Doolittle W.F."/>
        </authorList>
    </citation>
    <scope>NUCLEOTIDE SEQUENCE [LARGE SCALE GENOMIC DNA]</scope>
    <source>
        <strain evidence="8 9">TCF52B</strain>
    </source>
</reference>
<dbReference type="OrthoDB" id="9761531at2"/>
<organism evidence="8 9">
    <name type="scientific">Thermosipho africanus (strain TCF52B)</name>
    <dbReference type="NCBI Taxonomy" id="484019"/>
    <lineage>
        <taxon>Bacteria</taxon>
        <taxon>Thermotogati</taxon>
        <taxon>Thermotogota</taxon>
        <taxon>Thermotogae</taxon>
        <taxon>Thermotogales</taxon>
        <taxon>Fervidobacteriaceae</taxon>
        <taxon>Thermosipho</taxon>
    </lineage>
</organism>
<evidence type="ECO:0000256" key="1">
    <source>
        <dbReference type="ARBA" id="ARBA00004651"/>
    </source>
</evidence>
<dbReference type="PANTHER" id="PTHR30619:SF7">
    <property type="entry name" value="BETA-LACTAMASE DOMAIN PROTEIN"/>
    <property type="match status" value="1"/>
</dbReference>
<feature type="transmembrane region" description="Helical" evidence="6">
    <location>
        <begin position="254"/>
        <end position="276"/>
    </location>
</feature>
<feature type="domain" description="ComEC/Rec2-related protein" evidence="7">
    <location>
        <begin position="170"/>
        <end position="395"/>
    </location>
</feature>
<dbReference type="HOGENOM" id="CLU_643837_0_0_0"/>
<dbReference type="InterPro" id="IPR004477">
    <property type="entry name" value="ComEC_N"/>
</dbReference>
<feature type="transmembrane region" description="Helical" evidence="6">
    <location>
        <begin position="210"/>
        <end position="242"/>
    </location>
</feature>
<dbReference type="Pfam" id="PF03772">
    <property type="entry name" value="Competence"/>
    <property type="match status" value="1"/>
</dbReference>
<evidence type="ECO:0000259" key="7">
    <source>
        <dbReference type="Pfam" id="PF03772"/>
    </source>
</evidence>
<dbReference type="Proteomes" id="UP000002453">
    <property type="component" value="Chromosome"/>
</dbReference>
<keyword evidence="2" id="KW-1003">Cell membrane</keyword>
<evidence type="ECO:0000256" key="4">
    <source>
        <dbReference type="ARBA" id="ARBA00022989"/>
    </source>
</evidence>
<keyword evidence="9" id="KW-1185">Reference proteome</keyword>
<evidence type="ECO:0000256" key="6">
    <source>
        <dbReference type="SAM" id="Phobius"/>
    </source>
</evidence>
<evidence type="ECO:0000313" key="9">
    <source>
        <dbReference type="Proteomes" id="UP000002453"/>
    </source>
</evidence>
<dbReference type="KEGG" id="taf:THA_1726"/>
<sequence>MYFLIFLSSILGALIAPVFSFPKFVIFLPFLFFKKRECFWILFFFLAFNILSVVNFNGEFEFVGRVIQTNDSYSLVKGDIFYNGKWKKLNVLVGVNKEIPLGDIVYYYGPFDAKKYSYPKVTLDKNRVIVSPYFSLVRNIYTKTENFRKKILNYSKVYYGLFGGKVKDKIYSDSGLYHFFSISGLHISLIFAILTSVLTFFSLSDLSKKFIALMVSFLFLISCGNNLPSLRAFLYLFLVILFEKLIPKMSKIDILSFVGLFFLFFQPFLAYSLSFYMTFFSTFGILSVENNKLKPLAAFLGCAPFLSLFSNVNIFSIIGTFVLIIPFQIILTSLMIAYFFYILNFSLIVDFILKVSLPITKFIEFISGIFSRFPKIHGGIITYFLFSVLFFAFLLHFGQIPYILKSKSSN</sequence>
<protein>
    <submittedName>
        <fullName evidence="8">ComEC/Rec2-related protein</fullName>
    </submittedName>
</protein>
<dbReference type="eggNOG" id="COG0658">
    <property type="taxonomic scope" value="Bacteria"/>
</dbReference>
<evidence type="ECO:0000256" key="2">
    <source>
        <dbReference type="ARBA" id="ARBA00022475"/>
    </source>
</evidence>
<feature type="transmembrane region" description="Helical" evidence="6">
    <location>
        <begin position="175"/>
        <end position="198"/>
    </location>
</feature>
<dbReference type="PANTHER" id="PTHR30619">
    <property type="entry name" value="DNA INTERNALIZATION/COMPETENCE PROTEIN COMEC/REC2"/>
    <property type="match status" value="1"/>
</dbReference>
<comment type="subcellular location">
    <subcellularLocation>
        <location evidence="1">Cell membrane</location>
        <topology evidence="1">Multi-pass membrane protein</topology>
    </subcellularLocation>
</comment>
<dbReference type="RefSeq" id="WP_004102598.1">
    <property type="nucleotide sequence ID" value="NC_011653.1"/>
</dbReference>
<dbReference type="InterPro" id="IPR052159">
    <property type="entry name" value="Competence_DNA_uptake"/>
</dbReference>
<dbReference type="GO" id="GO:0005886">
    <property type="term" value="C:plasma membrane"/>
    <property type="evidence" value="ECO:0007669"/>
    <property type="project" value="UniProtKB-SubCell"/>
</dbReference>
<proteinExistence type="predicted"/>
<keyword evidence="5 6" id="KW-0472">Membrane</keyword>
<evidence type="ECO:0000256" key="3">
    <source>
        <dbReference type="ARBA" id="ARBA00022692"/>
    </source>
</evidence>
<accession>B7IDT5</accession>
<feature type="transmembrane region" description="Helical" evidence="6">
    <location>
        <begin position="39"/>
        <end position="58"/>
    </location>
</feature>